<accession>A0A238KMW9</accession>
<sequence length="319" mass="34027">MLKFLAVLILLLIAVWLFAPREPVDTAIAFDAASIGTDVDAYLAKAEAEVKDLRDGVAKRVVWAGEPGQKTPLSIVYLHGFSATSEEIRPVPDNVARALGANLYFARLAGHGRTGDAMAEPTAGDWIEDTAEALAIGRQIGEEVVVLSTSTGGTLSAIAANDPALAENVKAMVMLSPNFGVNHPASALLTFPFVRHWLPLILGKERSFTPQNIEQAKFWTTAYPSVAVFPMAALVDYAVGLDYSEVTTPALFLLSDDDSVVRPDIARLVAARWGPGAEVREVTLAQGDDPYSHVIAGDILSPAQTGPVSQAIVKWIQGL</sequence>
<feature type="domain" description="Serine aminopeptidase S33" evidence="1">
    <location>
        <begin position="74"/>
        <end position="272"/>
    </location>
</feature>
<reference evidence="3" key="1">
    <citation type="submission" date="2017-05" db="EMBL/GenBank/DDBJ databases">
        <authorList>
            <person name="Rodrigo-Torres L."/>
            <person name="Arahal R. D."/>
            <person name="Lucena T."/>
        </authorList>
    </citation>
    <scope>NUCLEOTIDE SEQUENCE [LARGE SCALE GENOMIC DNA]</scope>
    <source>
        <strain evidence="3">CECT 8621</strain>
    </source>
</reference>
<dbReference type="EC" id="3.1.1.23" evidence="2"/>
<dbReference type="InterPro" id="IPR022742">
    <property type="entry name" value="Hydrolase_4"/>
</dbReference>
<dbReference type="GO" id="GO:0047372">
    <property type="term" value="F:monoacylglycerol lipase activity"/>
    <property type="evidence" value="ECO:0007669"/>
    <property type="project" value="UniProtKB-EC"/>
</dbReference>
<proteinExistence type="predicted"/>
<keyword evidence="2" id="KW-0378">Hydrolase</keyword>
<evidence type="ECO:0000313" key="2">
    <source>
        <dbReference type="EMBL" id="SMX43522.1"/>
    </source>
</evidence>
<gene>
    <name evidence="2" type="ORF">COL8621_02322</name>
</gene>
<name>A0A238KMW9_9RHOB</name>
<dbReference type="Proteomes" id="UP000202922">
    <property type="component" value="Unassembled WGS sequence"/>
</dbReference>
<dbReference type="RefSeq" id="WP_093967489.1">
    <property type="nucleotide sequence ID" value="NZ_FXYE01000002.1"/>
</dbReference>
<dbReference type="OrthoDB" id="5416147at2"/>
<evidence type="ECO:0000313" key="3">
    <source>
        <dbReference type="Proteomes" id="UP000202922"/>
    </source>
</evidence>
<dbReference type="SUPFAM" id="SSF53474">
    <property type="entry name" value="alpha/beta-Hydrolases"/>
    <property type="match status" value="1"/>
</dbReference>
<dbReference type="Pfam" id="PF12146">
    <property type="entry name" value="Hydrolase_4"/>
    <property type="match status" value="1"/>
</dbReference>
<dbReference type="EMBL" id="FXYE01000002">
    <property type="protein sequence ID" value="SMX43522.1"/>
    <property type="molecule type" value="Genomic_DNA"/>
</dbReference>
<protein>
    <submittedName>
        <fullName evidence="2">Thermostable monoacylglycerol lipase</fullName>
        <ecNumber evidence="2">3.1.1.23</ecNumber>
    </submittedName>
</protein>
<evidence type="ECO:0000259" key="1">
    <source>
        <dbReference type="Pfam" id="PF12146"/>
    </source>
</evidence>
<dbReference type="Gene3D" id="3.40.50.1820">
    <property type="entry name" value="alpha/beta hydrolase"/>
    <property type="match status" value="1"/>
</dbReference>
<dbReference type="AlphaFoldDB" id="A0A238KMW9"/>
<organism evidence="2 3">
    <name type="scientific">Actibacterium lipolyticum</name>
    <dbReference type="NCBI Taxonomy" id="1524263"/>
    <lineage>
        <taxon>Bacteria</taxon>
        <taxon>Pseudomonadati</taxon>
        <taxon>Pseudomonadota</taxon>
        <taxon>Alphaproteobacteria</taxon>
        <taxon>Rhodobacterales</taxon>
        <taxon>Roseobacteraceae</taxon>
        <taxon>Actibacterium</taxon>
    </lineage>
</organism>
<keyword evidence="3" id="KW-1185">Reference proteome</keyword>
<dbReference type="InterPro" id="IPR029058">
    <property type="entry name" value="AB_hydrolase_fold"/>
</dbReference>